<organism evidence="2 3">
    <name type="scientific">Perca fluviatilis</name>
    <name type="common">European perch</name>
    <dbReference type="NCBI Taxonomy" id="8168"/>
    <lineage>
        <taxon>Eukaryota</taxon>
        <taxon>Metazoa</taxon>
        <taxon>Chordata</taxon>
        <taxon>Craniata</taxon>
        <taxon>Vertebrata</taxon>
        <taxon>Euteleostomi</taxon>
        <taxon>Actinopterygii</taxon>
        <taxon>Neopterygii</taxon>
        <taxon>Teleostei</taxon>
        <taxon>Neoteleostei</taxon>
        <taxon>Acanthomorphata</taxon>
        <taxon>Eupercaria</taxon>
        <taxon>Perciformes</taxon>
        <taxon>Percoidei</taxon>
        <taxon>Percidae</taxon>
        <taxon>Percinae</taxon>
        <taxon>Perca</taxon>
    </lineage>
</organism>
<comment type="caution">
    <text evidence="2">The sequence shown here is derived from an EMBL/GenBank/DDBJ whole genome shotgun (WGS) entry which is preliminary data.</text>
</comment>
<keyword evidence="3" id="KW-1185">Reference proteome</keyword>
<name>A0A6A5E9P6_PERFL</name>
<protein>
    <submittedName>
        <fullName evidence="2">Uncharacterized protein</fullName>
    </submittedName>
</protein>
<sequence>MDKERRFYLLRQTISRKNDSSPQARKRSRTERVSGSPVYESTPHRKPAGGPELDGCILTRARPATSSWDPVEATFPDKPGGWTGGTAMRRMLRRVATNDVLKLYILRGRKGKKAFQDLTICRVITAVSQKNFPALTAAGLDWKFDPHRRSAEKD</sequence>
<dbReference type="AlphaFoldDB" id="A0A6A5E9P6"/>
<feature type="compositionally biased region" description="Polar residues" evidence="1">
    <location>
        <begin position="12"/>
        <end position="23"/>
    </location>
</feature>
<reference evidence="2 3" key="1">
    <citation type="submission" date="2019-06" db="EMBL/GenBank/DDBJ databases">
        <title>A chromosome-scale genome assembly of the European perch, Perca fluviatilis.</title>
        <authorList>
            <person name="Roques C."/>
            <person name="Zahm M."/>
            <person name="Cabau C."/>
            <person name="Klopp C."/>
            <person name="Bouchez O."/>
            <person name="Donnadieu C."/>
            <person name="Kuhl H."/>
            <person name="Gislard M."/>
            <person name="Guendouz S."/>
            <person name="Journot L."/>
            <person name="Haffray P."/>
            <person name="Bestin A."/>
            <person name="Morvezen R."/>
            <person name="Feron R."/>
            <person name="Wen M."/>
            <person name="Jouanno E."/>
            <person name="Herpin A."/>
            <person name="Schartl M."/>
            <person name="Postlethwait J."/>
            <person name="Schaerlinger B."/>
            <person name="Chardard D."/>
            <person name="Lecocq T."/>
            <person name="Poncet C."/>
            <person name="Jaffrelo L."/>
            <person name="Lampietro C."/>
            <person name="Guiguen Y."/>
        </authorList>
    </citation>
    <scope>NUCLEOTIDE SEQUENCE [LARGE SCALE GENOMIC DNA]</scope>
    <source>
        <tissue evidence="2">Blood</tissue>
    </source>
</reference>
<evidence type="ECO:0000256" key="1">
    <source>
        <dbReference type="SAM" id="MobiDB-lite"/>
    </source>
</evidence>
<dbReference type="Proteomes" id="UP000465112">
    <property type="component" value="Chromosome 23"/>
</dbReference>
<evidence type="ECO:0000313" key="2">
    <source>
        <dbReference type="EMBL" id="KAF1372693.1"/>
    </source>
</evidence>
<evidence type="ECO:0000313" key="3">
    <source>
        <dbReference type="Proteomes" id="UP000465112"/>
    </source>
</evidence>
<feature type="region of interest" description="Disordered" evidence="1">
    <location>
        <begin position="1"/>
        <end position="55"/>
    </location>
</feature>
<dbReference type="EMBL" id="VHII01000023">
    <property type="protein sequence ID" value="KAF1372693.1"/>
    <property type="molecule type" value="Genomic_DNA"/>
</dbReference>
<gene>
    <name evidence="2" type="ORF">PFLUV_G00268570</name>
</gene>
<proteinExistence type="predicted"/>
<accession>A0A6A5E9P6</accession>